<dbReference type="GO" id="GO:0006915">
    <property type="term" value="P:apoptotic process"/>
    <property type="evidence" value="ECO:0007669"/>
    <property type="project" value="UniProtKB-UniRule"/>
</dbReference>
<evidence type="ECO:0000313" key="5">
    <source>
        <dbReference type="EMBL" id="CAL1607603.1"/>
    </source>
</evidence>
<feature type="region of interest" description="Disordered" evidence="3">
    <location>
        <begin position="247"/>
        <end position="266"/>
    </location>
</feature>
<reference evidence="5 6" key="1">
    <citation type="submission" date="2024-04" db="EMBL/GenBank/DDBJ databases">
        <authorList>
            <person name="Waldvogel A.-M."/>
            <person name="Schoenle A."/>
        </authorList>
    </citation>
    <scope>NUCLEOTIDE SEQUENCE [LARGE SCALE GENOMIC DNA]</scope>
</reference>
<dbReference type="GO" id="GO:0042981">
    <property type="term" value="P:regulation of apoptotic process"/>
    <property type="evidence" value="ECO:0007669"/>
    <property type="project" value="TreeGrafter"/>
</dbReference>
<dbReference type="Pfam" id="PF02017">
    <property type="entry name" value="CIDE-N"/>
    <property type="match status" value="1"/>
</dbReference>
<dbReference type="SMART" id="SM00266">
    <property type="entry name" value="CAD"/>
    <property type="match status" value="1"/>
</dbReference>
<gene>
    <name evidence="5" type="ORF">KC01_LOCUS34637</name>
</gene>
<evidence type="ECO:0000256" key="2">
    <source>
        <dbReference type="PROSITE-ProRule" id="PRU00447"/>
    </source>
</evidence>
<dbReference type="AlphaFoldDB" id="A0AAV2M2N9"/>
<accession>A0AAV2M2N9</accession>
<feature type="domain" description="CIDE-N" evidence="4">
    <location>
        <begin position="67"/>
        <end position="143"/>
    </location>
</feature>
<sequence length="266" mass="29817">MMNQHVSVQHILPMTLYKAASAPAAADCPETETRLDPEQTETMDYASKYISLIAPSAISKSLVVAPRAKPFRVSNADRSLKKGFTAHALDELLYKVKDSLNVSPESSLVLEEDGTEIDSEDFFQTLPVNSVLMVVDKGEKWTPLLIRSCEFSEERTDVAKLTIDLYKNNPKDFIGCVNLKATLYGAYSVSYDLRCYNAKKIIKTRASSEAALRHQYFQSLGESIHFLADTASVFSLREIQLQKDPGHRTSLFQPLGRGKNRRQSIF</sequence>
<dbReference type="Gene3D" id="3.10.20.10">
    <property type="match status" value="1"/>
</dbReference>
<dbReference type="PANTHER" id="PTHR12306:SF9">
    <property type="entry name" value="LIPID TRANSFERASE CIDEC"/>
    <property type="match status" value="1"/>
</dbReference>
<dbReference type="SUPFAM" id="SSF54277">
    <property type="entry name" value="CAD &amp; PB1 domains"/>
    <property type="match status" value="1"/>
</dbReference>
<dbReference type="Proteomes" id="UP001497482">
    <property type="component" value="Chromosome 6"/>
</dbReference>
<protein>
    <recommendedName>
        <fullName evidence="4">CIDE-N domain-containing protein</fullName>
    </recommendedName>
</protein>
<dbReference type="PANTHER" id="PTHR12306">
    <property type="entry name" value="CELL DEATH ACTIVATOR CIDE"/>
    <property type="match status" value="1"/>
</dbReference>
<keyword evidence="1 2" id="KW-0053">Apoptosis</keyword>
<evidence type="ECO:0000256" key="1">
    <source>
        <dbReference type="ARBA" id="ARBA00022703"/>
    </source>
</evidence>
<evidence type="ECO:0000256" key="3">
    <source>
        <dbReference type="SAM" id="MobiDB-lite"/>
    </source>
</evidence>
<proteinExistence type="predicted"/>
<dbReference type="EMBL" id="OZ035828">
    <property type="protein sequence ID" value="CAL1607603.1"/>
    <property type="molecule type" value="Genomic_DNA"/>
</dbReference>
<name>A0AAV2M2N9_KNICA</name>
<organism evidence="5 6">
    <name type="scientific">Knipowitschia caucasica</name>
    <name type="common">Caucasian dwarf goby</name>
    <name type="synonym">Pomatoschistus caucasicus</name>
    <dbReference type="NCBI Taxonomy" id="637954"/>
    <lineage>
        <taxon>Eukaryota</taxon>
        <taxon>Metazoa</taxon>
        <taxon>Chordata</taxon>
        <taxon>Craniata</taxon>
        <taxon>Vertebrata</taxon>
        <taxon>Euteleostomi</taxon>
        <taxon>Actinopterygii</taxon>
        <taxon>Neopterygii</taxon>
        <taxon>Teleostei</taxon>
        <taxon>Neoteleostei</taxon>
        <taxon>Acanthomorphata</taxon>
        <taxon>Gobiaria</taxon>
        <taxon>Gobiiformes</taxon>
        <taxon>Gobioidei</taxon>
        <taxon>Gobiidae</taxon>
        <taxon>Gobiinae</taxon>
        <taxon>Knipowitschia</taxon>
    </lineage>
</organism>
<evidence type="ECO:0000313" key="6">
    <source>
        <dbReference type="Proteomes" id="UP001497482"/>
    </source>
</evidence>
<evidence type="ECO:0000259" key="4">
    <source>
        <dbReference type="PROSITE" id="PS51135"/>
    </source>
</evidence>
<dbReference type="InterPro" id="IPR003508">
    <property type="entry name" value="CIDE-N_dom"/>
</dbReference>
<keyword evidence="6" id="KW-1185">Reference proteome</keyword>
<dbReference type="PROSITE" id="PS51135">
    <property type="entry name" value="CIDE_N"/>
    <property type="match status" value="1"/>
</dbReference>